<dbReference type="EMBL" id="GBRH01269303">
    <property type="protein sequence ID" value="JAD28592.1"/>
    <property type="molecule type" value="Transcribed_RNA"/>
</dbReference>
<proteinExistence type="predicted"/>
<sequence length="38" mass="4385">MVPTTQHTRIKKLDPMILSSFIFSALEKITICENDSIY</sequence>
<protein>
    <submittedName>
        <fullName evidence="1">Uncharacterized protein</fullName>
    </submittedName>
</protein>
<organism evidence="1">
    <name type="scientific">Arundo donax</name>
    <name type="common">Giant reed</name>
    <name type="synonym">Donax arundinaceus</name>
    <dbReference type="NCBI Taxonomy" id="35708"/>
    <lineage>
        <taxon>Eukaryota</taxon>
        <taxon>Viridiplantae</taxon>
        <taxon>Streptophyta</taxon>
        <taxon>Embryophyta</taxon>
        <taxon>Tracheophyta</taxon>
        <taxon>Spermatophyta</taxon>
        <taxon>Magnoliopsida</taxon>
        <taxon>Liliopsida</taxon>
        <taxon>Poales</taxon>
        <taxon>Poaceae</taxon>
        <taxon>PACMAD clade</taxon>
        <taxon>Arundinoideae</taxon>
        <taxon>Arundineae</taxon>
        <taxon>Arundo</taxon>
    </lineage>
</organism>
<reference evidence="1" key="1">
    <citation type="submission" date="2014-09" db="EMBL/GenBank/DDBJ databases">
        <authorList>
            <person name="Magalhaes I.L.F."/>
            <person name="Oliveira U."/>
            <person name="Santos F.R."/>
            <person name="Vidigal T.H.D.A."/>
            <person name="Brescovit A.D."/>
            <person name="Santos A.J."/>
        </authorList>
    </citation>
    <scope>NUCLEOTIDE SEQUENCE</scope>
    <source>
        <tissue evidence="1">Shoot tissue taken approximately 20 cm above the soil surface</tissue>
    </source>
</reference>
<dbReference type="AlphaFoldDB" id="A0A0A8Z190"/>
<evidence type="ECO:0000313" key="1">
    <source>
        <dbReference type="EMBL" id="JAD28592.1"/>
    </source>
</evidence>
<accession>A0A0A8Z190</accession>
<reference evidence="1" key="2">
    <citation type="journal article" date="2015" name="Data Brief">
        <title>Shoot transcriptome of the giant reed, Arundo donax.</title>
        <authorList>
            <person name="Barrero R.A."/>
            <person name="Guerrero F.D."/>
            <person name="Moolhuijzen P."/>
            <person name="Goolsby J.A."/>
            <person name="Tidwell J."/>
            <person name="Bellgard S.E."/>
            <person name="Bellgard M.I."/>
        </authorList>
    </citation>
    <scope>NUCLEOTIDE SEQUENCE</scope>
    <source>
        <tissue evidence="1">Shoot tissue taken approximately 20 cm above the soil surface</tissue>
    </source>
</reference>
<name>A0A0A8Z190_ARUDO</name>